<dbReference type="GO" id="GO:0006508">
    <property type="term" value="P:proteolysis"/>
    <property type="evidence" value="ECO:0007669"/>
    <property type="project" value="UniProtKB-KW"/>
</dbReference>
<dbReference type="GO" id="GO:0004222">
    <property type="term" value="F:metalloendopeptidase activity"/>
    <property type="evidence" value="ECO:0007669"/>
    <property type="project" value="InterPro"/>
</dbReference>
<feature type="binding site" evidence="8">
    <location>
        <position position="386"/>
    </location>
    <ligand>
        <name>Zn(2+)</name>
        <dbReference type="ChEBI" id="CHEBI:29105"/>
        <note>catalytic</note>
    </ligand>
</feature>
<keyword evidence="1" id="KW-0645">Protease</keyword>
<feature type="region of interest" description="Disordered" evidence="9">
    <location>
        <begin position="137"/>
        <end position="160"/>
    </location>
</feature>
<feature type="binding site" evidence="8">
    <location>
        <position position="392"/>
    </location>
    <ligand>
        <name>Zn(2+)</name>
        <dbReference type="ChEBI" id="CHEBI:29105"/>
        <note>catalytic</note>
    </ligand>
</feature>
<feature type="binding site" evidence="8">
    <location>
        <position position="382"/>
    </location>
    <ligand>
        <name>Zn(2+)</name>
        <dbReference type="ChEBI" id="CHEBI:29105"/>
        <note>catalytic</note>
    </ligand>
</feature>
<feature type="active site" evidence="8">
    <location>
        <position position="383"/>
    </location>
</feature>
<dbReference type="GO" id="GO:0046872">
    <property type="term" value="F:metal ion binding"/>
    <property type="evidence" value="ECO:0007669"/>
    <property type="project" value="UniProtKB-KW"/>
</dbReference>
<name>A0AAD8BTL0_BIOPF</name>
<keyword evidence="6" id="KW-1015">Disulfide bond</keyword>
<organism evidence="11 12">
    <name type="scientific">Biomphalaria pfeifferi</name>
    <name type="common">Bloodfluke planorb</name>
    <name type="synonym">Freshwater snail</name>
    <dbReference type="NCBI Taxonomy" id="112525"/>
    <lineage>
        <taxon>Eukaryota</taxon>
        <taxon>Metazoa</taxon>
        <taxon>Spiralia</taxon>
        <taxon>Lophotrochozoa</taxon>
        <taxon>Mollusca</taxon>
        <taxon>Gastropoda</taxon>
        <taxon>Heterobranchia</taxon>
        <taxon>Euthyneura</taxon>
        <taxon>Panpulmonata</taxon>
        <taxon>Hygrophila</taxon>
        <taxon>Lymnaeoidea</taxon>
        <taxon>Planorbidae</taxon>
        <taxon>Biomphalaria</taxon>
    </lineage>
</organism>
<evidence type="ECO:0000256" key="3">
    <source>
        <dbReference type="ARBA" id="ARBA00022801"/>
    </source>
</evidence>
<evidence type="ECO:0000313" key="11">
    <source>
        <dbReference type="EMBL" id="KAK0060403.1"/>
    </source>
</evidence>
<evidence type="ECO:0000256" key="7">
    <source>
        <dbReference type="ARBA" id="ARBA00023180"/>
    </source>
</evidence>
<keyword evidence="12" id="KW-1185">Reference proteome</keyword>
<evidence type="ECO:0000313" key="12">
    <source>
        <dbReference type="Proteomes" id="UP001233172"/>
    </source>
</evidence>
<dbReference type="Proteomes" id="UP001233172">
    <property type="component" value="Unassembled WGS sequence"/>
</dbReference>
<dbReference type="Gene3D" id="3.40.390.10">
    <property type="entry name" value="Collagenase (Catalytic Domain)"/>
    <property type="match status" value="1"/>
</dbReference>
<dbReference type="Gene3D" id="3.40.1620.60">
    <property type="match status" value="1"/>
</dbReference>
<sequence length="1039" mass="116298">MSLGWLRDSYKIICIFLTVLDVVLSVSVRLNISASDLTDQGIPRSINVTINAGINSSTDLQLSRVDHINSNVPVYTWDAGDDGVQVERQNLSHNQDFAFYHDVQRDAIFQFVRQNTTEQQKDELIIKRGEFQRGDARYSIQPTARSKRDASSTDDQSEQSYDLQPVVIKLAKHADHVEPPPELKSSLDAEFLKKFQGGARGNRRRRQSLSTYYIDITAFLDYTAYSIFLAKASYDADVAMQKIQEYFAFIFAGVDLIYQNFESSSFKLRVSLTKIVVLKNDTTLPLVYIQSCSLYTWGCTYTDKVDTDTVLRNFSKLLNTSVGRTLAFPYDHSMLFIGSDMWVGSVDILGLAWIKTICSTNGQSASAIEEMGDYSSITTAAHELGHSLSAQHDGYLNFCSFEDRYLMASSDSYPTQSTRQHPWRFSYCTVNYLVSYLTLLSDTQTGATCLSNTLPVLNEFPDVTQRLLGQEIPIEKQCQLTFGEYSYVCSNTVQSEICSELYCYSLKYECRLFQAALSGTSCGCGKTCRQGACVETLTATDKYCNYIDIWKNCSSADCSNSVQKVYCAKTCRPVLALTTTPTTAVQQSPTVPDGCYDDYHFSYNGVTCRTALLYLFDYCQLYQFISACCATCSQRSTTVTSTKVTTTPTTAVQQSPTVPDGCYDDYHFSYNGVTCRTALLYLFDYCQLYQFISACCATCSQRSTTVTSTKVTTTTTTAVQQSPTVPDGCYDDYHFSYNGVTCRTALLYLFDYCQVYQFSSACCETCSQRSTTVTSTKADGCYDDPYFGYKGWTCQTIQRYALYLCKTDQVNRACCSTCKQSTTTALSTEADGCYDDPYFGYKGWTCQTIQRYALYLCKTDQVNRACCSTCKQSTTTALSTEADGCYDDPYFGYKGWTCQTIQRYALYLCKTDQVNRACCSTCKQSTTTALSTEVTTSTTVCKDNPYFTFHGLRCASAMLSPVNLCYEPEVQTGCCRSCFMRLRNVKDCEYGDRDRGKCSNITTCQGNKYDCCHTCSGVKVVTHALAAIVLNLVMALLLT</sequence>
<accession>A0AAD8BTL0</accession>
<evidence type="ECO:0000259" key="10">
    <source>
        <dbReference type="PROSITE" id="PS50215"/>
    </source>
</evidence>
<dbReference type="InterPro" id="IPR024079">
    <property type="entry name" value="MetalloPept_cat_dom_sf"/>
</dbReference>
<keyword evidence="2 8" id="KW-0479">Metal-binding</keyword>
<dbReference type="Pfam" id="PF13688">
    <property type="entry name" value="Reprolysin_5"/>
    <property type="match status" value="1"/>
</dbReference>
<comment type="caution">
    <text evidence="8">Lacks conserved residue(s) required for the propagation of feature annotation.</text>
</comment>
<dbReference type="AlphaFoldDB" id="A0AAD8BTL0"/>
<dbReference type="InterPro" id="IPR041645">
    <property type="entry name" value="ADAMTS_CR_2"/>
</dbReference>
<feature type="domain" description="Peptidase M12B" evidence="10">
    <location>
        <begin position="212"/>
        <end position="438"/>
    </location>
</feature>
<keyword evidence="7" id="KW-0325">Glycoprotein</keyword>
<keyword evidence="5" id="KW-0482">Metalloprotease</keyword>
<evidence type="ECO:0000256" key="8">
    <source>
        <dbReference type="PROSITE-ProRule" id="PRU00276"/>
    </source>
</evidence>
<dbReference type="Pfam" id="PF17771">
    <property type="entry name" value="ADAMTS_CR_2"/>
    <property type="match status" value="1"/>
</dbReference>
<reference evidence="11" key="1">
    <citation type="journal article" date="2023" name="PLoS Negl. Trop. Dis.">
        <title>A genome sequence for Biomphalaria pfeifferi, the major vector snail for the human-infecting parasite Schistosoma mansoni.</title>
        <authorList>
            <person name="Bu L."/>
            <person name="Lu L."/>
            <person name="Laidemitt M.R."/>
            <person name="Zhang S.M."/>
            <person name="Mutuku M."/>
            <person name="Mkoji G."/>
            <person name="Steinauer M."/>
            <person name="Loker E.S."/>
        </authorList>
    </citation>
    <scope>NUCLEOTIDE SEQUENCE</scope>
    <source>
        <strain evidence="11">KasaAsao</strain>
    </source>
</reference>
<protein>
    <submittedName>
        <fullName evidence="11">ADAM family mig-17-like isoform X1</fullName>
    </submittedName>
</protein>
<evidence type="ECO:0000256" key="4">
    <source>
        <dbReference type="ARBA" id="ARBA00022833"/>
    </source>
</evidence>
<proteinExistence type="predicted"/>
<gene>
    <name evidence="11" type="ORF">Bpfe_010237</name>
</gene>
<comment type="caution">
    <text evidence="11">The sequence shown here is derived from an EMBL/GenBank/DDBJ whole genome shotgun (WGS) entry which is preliminary data.</text>
</comment>
<evidence type="ECO:0000256" key="5">
    <source>
        <dbReference type="ARBA" id="ARBA00023049"/>
    </source>
</evidence>
<reference evidence="11" key="2">
    <citation type="submission" date="2023-04" db="EMBL/GenBank/DDBJ databases">
        <authorList>
            <person name="Bu L."/>
            <person name="Lu L."/>
            <person name="Laidemitt M.R."/>
            <person name="Zhang S.M."/>
            <person name="Mutuku M."/>
            <person name="Mkoji G."/>
            <person name="Steinauer M."/>
            <person name="Loker E.S."/>
        </authorList>
    </citation>
    <scope>NUCLEOTIDE SEQUENCE</scope>
    <source>
        <strain evidence="11">KasaAsao</strain>
        <tissue evidence="11">Whole Snail</tissue>
    </source>
</reference>
<evidence type="ECO:0000256" key="6">
    <source>
        <dbReference type="ARBA" id="ARBA00023157"/>
    </source>
</evidence>
<keyword evidence="3" id="KW-0378">Hydrolase</keyword>
<evidence type="ECO:0000256" key="1">
    <source>
        <dbReference type="ARBA" id="ARBA00022670"/>
    </source>
</evidence>
<evidence type="ECO:0000256" key="9">
    <source>
        <dbReference type="SAM" id="MobiDB-lite"/>
    </source>
</evidence>
<dbReference type="PROSITE" id="PS50215">
    <property type="entry name" value="ADAM_MEPRO"/>
    <property type="match status" value="1"/>
</dbReference>
<dbReference type="InterPro" id="IPR001590">
    <property type="entry name" value="Peptidase_M12B"/>
</dbReference>
<evidence type="ECO:0000256" key="2">
    <source>
        <dbReference type="ARBA" id="ARBA00022723"/>
    </source>
</evidence>
<keyword evidence="4 8" id="KW-0862">Zinc</keyword>
<dbReference type="SUPFAM" id="SSF55486">
    <property type="entry name" value="Metalloproteases ('zincins'), catalytic domain"/>
    <property type="match status" value="1"/>
</dbReference>
<dbReference type="EMBL" id="JASAOG010000036">
    <property type="protein sequence ID" value="KAK0060403.1"/>
    <property type="molecule type" value="Genomic_DNA"/>
</dbReference>